<keyword evidence="9" id="KW-0325">Glycoprotein</keyword>
<keyword evidence="8" id="KW-0675">Receptor</keyword>
<dbReference type="eggNOG" id="KOG1052">
    <property type="taxonomic scope" value="Eukaryota"/>
</dbReference>
<dbReference type="GO" id="GO:0005886">
    <property type="term" value="C:plasma membrane"/>
    <property type="evidence" value="ECO:0007669"/>
    <property type="project" value="UniProtKB-SubCell"/>
</dbReference>
<evidence type="ECO:0000256" key="4">
    <source>
        <dbReference type="ARBA" id="ARBA00022692"/>
    </source>
</evidence>
<feature type="domain" description="Ionotropic glutamate receptor L-glutamate and glycine-binding" evidence="12">
    <location>
        <begin position="33"/>
        <end position="97"/>
    </location>
</feature>
<name>T1H7X3_RHOPR</name>
<keyword evidence="6" id="KW-0406">Ion transport</keyword>
<dbReference type="Pfam" id="PF10613">
    <property type="entry name" value="Lig_chan-Glu_bd"/>
    <property type="match status" value="1"/>
</dbReference>
<dbReference type="Gene3D" id="3.40.190.10">
    <property type="entry name" value="Periplasmic binding protein-like II"/>
    <property type="match status" value="1"/>
</dbReference>
<dbReference type="EnsemblMetazoa" id="RPRC000105-RA">
    <property type="protein sequence ID" value="RPRC000105-PA"/>
    <property type="gene ID" value="RPRC000105"/>
</dbReference>
<keyword evidence="7" id="KW-0472">Membrane</keyword>
<proteinExistence type="predicted"/>
<evidence type="ECO:0000256" key="6">
    <source>
        <dbReference type="ARBA" id="ARBA00023065"/>
    </source>
</evidence>
<comment type="subcellular location">
    <subcellularLocation>
        <location evidence="1">Cell membrane</location>
        <topology evidence="1">Multi-pass membrane protein</topology>
    </subcellularLocation>
</comment>
<dbReference type="InterPro" id="IPR019594">
    <property type="entry name" value="Glu/Gly-bd"/>
</dbReference>
<keyword evidence="4" id="KW-0812">Transmembrane</keyword>
<keyword evidence="3" id="KW-1003">Cell membrane</keyword>
<evidence type="ECO:0000256" key="8">
    <source>
        <dbReference type="ARBA" id="ARBA00023170"/>
    </source>
</evidence>
<keyword evidence="14" id="KW-1185">Reference proteome</keyword>
<organism evidence="13 14">
    <name type="scientific">Rhodnius prolixus</name>
    <name type="common">Triatomid bug</name>
    <dbReference type="NCBI Taxonomy" id="13249"/>
    <lineage>
        <taxon>Eukaryota</taxon>
        <taxon>Metazoa</taxon>
        <taxon>Ecdysozoa</taxon>
        <taxon>Arthropoda</taxon>
        <taxon>Hexapoda</taxon>
        <taxon>Insecta</taxon>
        <taxon>Pterygota</taxon>
        <taxon>Neoptera</taxon>
        <taxon>Paraneoptera</taxon>
        <taxon>Hemiptera</taxon>
        <taxon>Heteroptera</taxon>
        <taxon>Panheteroptera</taxon>
        <taxon>Cimicomorpha</taxon>
        <taxon>Reduviidae</taxon>
        <taxon>Triatominae</taxon>
        <taxon>Rhodnius</taxon>
    </lineage>
</organism>
<dbReference type="Proteomes" id="UP000015103">
    <property type="component" value="Unassembled WGS sequence"/>
</dbReference>
<dbReference type="InParanoid" id="T1H7X3"/>
<dbReference type="RefSeq" id="XP_073985391.1">
    <property type="nucleotide sequence ID" value="XM_074129290.1"/>
</dbReference>
<evidence type="ECO:0000256" key="10">
    <source>
        <dbReference type="ARBA" id="ARBA00023286"/>
    </source>
</evidence>
<dbReference type="EMBL" id="ACPB03001298">
    <property type="status" value="NOT_ANNOTATED_CDS"/>
    <property type="molecule type" value="Genomic_DNA"/>
</dbReference>
<protein>
    <recommendedName>
        <fullName evidence="12">Ionotropic glutamate receptor L-glutamate and glycine-binding domain-containing protein</fullName>
    </recommendedName>
</protein>
<sequence>MSEIKFNKSNLLEPLLDKSYKYGIDGICRYGLAVFLHLSDMCNFTYSFTLNNKWGVQLNNGTWNGMIGQLQLRQTEVGLAPYKYDVQATKAIDYVTTINTFRSCFTFLQTKMFGTNKALIRPLDYSVWACLLIITIAAVLMFRLVASYEGDTMYNDNLGGSVLIVIAAFTQQGLPDSDEKASTRLIYLSLLIISFFTVTYYNTAILNGLLLKAPNAIHNIEQLLESELEMGLLDRPLLREALRKNNTITKEVRKKLMLGEPSEHVYSSIVESVHRIKNGQFALFTKDEEVYAELLNQLSDAEVCTLSEVQVSNPFHVGALAVDDSPYKEIFSRKFTLMKERGVLDRQQQYWREQKPECHWRQDPLIVSTGPLALAFLILIVGMAATPFVLMLEMSIHKINRIKSIAPVKPFGKTD</sequence>
<dbReference type="OMA" id="FENREIC"/>
<evidence type="ECO:0000256" key="2">
    <source>
        <dbReference type="ARBA" id="ARBA00022448"/>
    </source>
</evidence>
<dbReference type="PANTHER" id="PTHR42643">
    <property type="entry name" value="IONOTROPIC RECEPTOR 20A-RELATED"/>
    <property type="match status" value="1"/>
</dbReference>
<evidence type="ECO:0000256" key="9">
    <source>
        <dbReference type="ARBA" id="ARBA00023180"/>
    </source>
</evidence>
<keyword evidence="5" id="KW-1133">Transmembrane helix</keyword>
<dbReference type="Gene3D" id="1.10.287.70">
    <property type="match status" value="1"/>
</dbReference>
<keyword evidence="2" id="KW-0813">Transport</keyword>
<keyword evidence="11" id="KW-0407">Ion channel</keyword>
<evidence type="ECO:0000256" key="7">
    <source>
        <dbReference type="ARBA" id="ARBA00023136"/>
    </source>
</evidence>
<accession>T1H7X3</accession>
<dbReference type="GO" id="GO:0015276">
    <property type="term" value="F:ligand-gated monoatomic ion channel activity"/>
    <property type="evidence" value="ECO:0007669"/>
    <property type="project" value="InterPro"/>
</dbReference>
<evidence type="ECO:0000256" key="5">
    <source>
        <dbReference type="ARBA" id="ARBA00022989"/>
    </source>
</evidence>
<dbReference type="AlphaFoldDB" id="T1H7X3"/>
<evidence type="ECO:0000259" key="12">
    <source>
        <dbReference type="Pfam" id="PF10613"/>
    </source>
</evidence>
<dbReference type="PANTHER" id="PTHR42643:SF30">
    <property type="entry name" value="IONOTROPIC RECEPTOR 40A-RELATED"/>
    <property type="match status" value="1"/>
</dbReference>
<reference evidence="13" key="1">
    <citation type="submission" date="2015-05" db="UniProtKB">
        <authorList>
            <consortium name="EnsemblMetazoa"/>
        </authorList>
    </citation>
    <scope>IDENTIFICATION</scope>
</reference>
<evidence type="ECO:0000256" key="3">
    <source>
        <dbReference type="ARBA" id="ARBA00022475"/>
    </source>
</evidence>
<evidence type="ECO:0000313" key="14">
    <source>
        <dbReference type="Proteomes" id="UP000015103"/>
    </source>
</evidence>
<evidence type="ECO:0000313" key="13">
    <source>
        <dbReference type="EnsemblMetazoa" id="RPRC000105-PA"/>
    </source>
</evidence>
<keyword evidence="10" id="KW-1071">Ligand-gated ion channel</keyword>
<evidence type="ECO:0000256" key="1">
    <source>
        <dbReference type="ARBA" id="ARBA00004651"/>
    </source>
</evidence>
<dbReference type="VEuPathDB" id="VectorBase:RPRC000105"/>
<dbReference type="InterPro" id="IPR052192">
    <property type="entry name" value="Insect_Ionotropic_Sensory_Rcpt"/>
</dbReference>
<dbReference type="GeneID" id="141454724"/>
<dbReference type="SUPFAM" id="SSF53850">
    <property type="entry name" value="Periplasmic binding protein-like II"/>
    <property type="match status" value="1"/>
</dbReference>
<evidence type="ECO:0000256" key="11">
    <source>
        <dbReference type="ARBA" id="ARBA00023303"/>
    </source>
</evidence>